<dbReference type="InterPro" id="IPR000531">
    <property type="entry name" value="Beta-barrel_TonB"/>
</dbReference>
<keyword evidence="5" id="KW-0732">Signal</keyword>
<accession>A0A285NLA8</accession>
<dbReference type="InterPro" id="IPR010917">
    <property type="entry name" value="TonB_rcpt_CS"/>
</dbReference>
<keyword evidence="8 9" id="KW-0998">Cell outer membrane</keyword>
<dbReference type="Pfam" id="PF07715">
    <property type="entry name" value="Plug"/>
    <property type="match status" value="1"/>
</dbReference>
<dbReference type="OrthoDB" id="9759247at2"/>
<evidence type="ECO:0000256" key="6">
    <source>
        <dbReference type="ARBA" id="ARBA00023077"/>
    </source>
</evidence>
<dbReference type="InterPro" id="IPR037066">
    <property type="entry name" value="Plug_dom_sf"/>
</dbReference>
<gene>
    <name evidence="13" type="ORF">SAMN06265182_1375</name>
</gene>
<dbReference type="AlphaFoldDB" id="A0A285NLA8"/>
<dbReference type="GO" id="GO:0009279">
    <property type="term" value="C:cell outer membrane"/>
    <property type="evidence" value="ECO:0007669"/>
    <property type="project" value="UniProtKB-SubCell"/>
</dbReference>
<keyword evidence="4 9" id="KW-0812">Transmembrane</keyword>
<evidence type="ECO:0000256" key="2">
    <source>
        <dbReference type="ARBA" id="ARBA00022448"/>
    </source>
</evidence>
<keyword evidence="7 9" id="KW-0472">Membrane</keyword>
<evidence type="ECO:0000313" key="13">
    <source>
        <dbReference type="EMBL" id="SNZ08656.1"/>
    </source>
</evidence>
<dbReference type="InterPro" id="IPR039426">
    <property type="entry name" value="TonB-dep_rcpt-like"/>
</dbReference>
<dbReference type="Proteomes" id="UP000219036">
    <property type="component" value="Unassembled WGS sequence"/>
</dbReference>
<evidence type="ECO:0000256" key="1">
    <source>
        <dbReference type="ARBA" id="ARBA00004571"/>
    </source>
</evidence>
<dbReference type="CDD" id="cd01347">
    <property type="entry name" value="ligand_gated_channel"/>
    <property type="match status" value="1"/>
</dbReference>
<comment type="similarity">
    <text evidence="9 10">Belongs to the TonB-dependent receptor family.</text>
</comment>
<keyword evidence="6 10" id="KW-0798">TonB box</keyword>
<evidence type="ECO:0000256" key="3">
    <source>
        <dbReference type="ARBA" id="ARBA00022452"/>
    </source>
</evidence>
<dbReference type="InterPro" id="IPR012910">
    <property type="entry name" value="Plug_dom"/>
</dbReference>
<dbReference type="Gene3D" id="2.170.130.10">
    <property type="entry name" value="TonB-dependent receptor, plug domain"/>
    <property type="match status" value="1"/>
</dbReference>
<dbReference type="Pfam" id="PF00593">
    <property type="entry name" value="TonB_dep_Rec_b-barrel"/>
    <property type="match status" value="1"/>
</dbReference>
<evidence type="ECO:0000256" key="8">
    <source>
        <dbReference type="ARBA" id="ARBA00023237"/>
    </source>
</evidence>
<dbReference type="InterPro" id="IPR036942">
    <property type="entry name" value="Beta-barrel_TonB_sf"/>
</dbReference>
<evidence type="ECO:0000256" key="7">
    <source>
        <dbReference type="ARBA" id="ARBA00023136"/>
    </source>
</evidence>
<sequence>MRKLLAAGLLVPAIVSFSSGQEIIKVKKITVAEEISEQETVGETKETTQEEIKITRQIDVGEILSSIFPEVNHIRKGGTANDITIRGFGRDNINVLLDGMRIYGACPNRMDPAIFHMSTRQVKEVRIQEGPFDVENQGSLAGVVNLISKDPEAGKGGSVYFTGGYFNYLHGGFDAYVGNDLIKVLVGYSKQYSKPYESGEGKKITEYPTGNSAYKSSEKDHTAFDIDSVWTKLVITPDNDNEVKINYAFDEAKDVLYPYLMMDAVYDRTHRVNGEYYIKSLGIKISAYWNFVKHDMQDRWRVSSNMWASRGYGMRTLAKTKTYGAKIEKEWKISGVQLKTGIDAYLRNWRADNTLMSLDNRGMIPNVDIKNIGAFIKGAKPIGNIIVSAGLRIDSTKSEADREALGTANQNLYSSYYSNYDLSQTDTYLSGNIVARYKIDKRSSVYVGFGHTVRVPDPEERYIALKKPMTKPNWVGNPNLDPTQNNELDAGFEYYKGLFGIKGNIFYSDLTDYIYLTRISPVAPPETKPATSYQNIDAHIYGGDITVVGMLTDTISVEAGAAYQRGRKDSGNYTDKDLAEIPPLKTRVALKYDNGTVFGQIEGIYASRQNDVDSDLQEKETKSYYVVNIKTGLNAGNRAFIGLGIDNLFDKNYYTHLSYLRNPFQAGTKIPEPGRFVYMNVIYRF</sequence>
<reference evidence="14" key="1">
    <citation type="submission" date="2017-09" db="EMBL/GenBank/DDBJ databases">
        <authorList>
            <person name="Varghese N."/>
            <person name="Submissions S."/>
        </authorList>
    </citation>
    <scope>NUCLEOTIDE SEQUENCE [LARGE SCALE GENOMIC DNA]</scope>
    <source>
        <strain evidence="14">DSM 15103</strain>
    </source>
</reference>
<name>A0A285NLA8_9AQUI</name>
<dbReference type="PANTHER" id="PTHR30069:SF49">
    <property type="entry name" value="OUTER MEMBRANE PROTEIN C"/>
    <property type="match status" value="1"/>
</dbReference>
<dbReference type="PANTHER" id="PTHR30069">
    <property type="entry name" value="TONB-DEPENDENT OUTER MEMBRANE RECEPTOR"/>
    <property type="match status" value="1"/>
</dbReference>
<evidence type="ECO:0000256" key="9">
    <source>
        <dbReference type="PROSITE-ProRule" id="PRU01360"/>
    </source>
</evidence>
<dbReference type="PROSITE" id="PS01156">
    <property type="entry name" value="TONB_DEPENDENT_REC_2"/>
    <property type="match status" value="1"/>
</dbReference>
<comment type="subcellular location">
    <subcellularLocation>
        <location evidence="1 9">Cell outer membrane</location>
        <topology evidence="1 9">Multi-pass membrane protein</topology>
    </subcellularLocation>
</comment>
<dbReference type="Gene3D" id="2.40.170.20">
    <property type="entry name" value="TonB-dependent receptor, beta-barrel domain"/>
    <property type="match status" value="1"/>
</dbReference>
<keyword evidence="14" id="KW-1185">Reference proteome</keyword>
<evidence type="ECO:0000259" key="11">
    <source>
        <dbReference type="Pfam" id="PF00593"/>
    </source>
</evidence>
<dbReference type="RefSeq" id="WP_097000542.1">
    <property type="nucleotide sequence ID" value="NZ_OBEI01000005.1"/>
</dbReference>
<evidence type="ECO:0000259" key="12">
    <source>
        <dbReference type="Pfam" id="PF07715"/>
    </source>
</evidence>
<dbReference type="SUPFAM" id="SSF56935">
    <property type="entry name" value="Porins"/>
    <property type="match status" value="1"/>
</dbReference>
<evidence type="ECO:0000256" key="5">
    <source>
        <dbReference type="ARBA" id="ARBA00022729"/>
    </source>
</evidence>
<dbReference type="GO" id="GO:0044718">
    <property type="term" value="P:siderophore transmembrane transport"/>
    <property type="evidence" value="ECO:0007669"/>
    <property type="project" value="TreeGrafter"/>
</dbReference>
<organism evidence="13 14">
    <name type="scientific">Persephonella hydrogeniphila</name>
    <dbReference type="NCBI Taxonomy" id="198703"/>
    <lineage>
        <taxon>Bacteria</taxon>
        <taxon>Pseudomonadati</taxon>
        <taxon>Aquificota</taxon>
        <taxon>Aquificia</taxon>
        <taxon>Aquificales</taxon>
        <taxon>Hydrogenothermaceae</taxon>
        <taxon>Persephonella</taxon>
    </lineage>
</organism>
<protein>
    <submittedName>
        <fullName evidence="13">Iron complex outermembrane recepter protein</fullName>
    </submittedName>
</protein>
<evidence type="ECO:0000256" key="4">
    <source>
        <dbReference type="ARBA" id="ARBA00022692"/>
    </source>
</evidence>
<feature type="domain" description="TonB-dependent receptor-like beta-barrel" evidence="11">
    <location>
        <begin position="234"/>
        <end position="648"/>
    </location>
</feature>
<evidence type="ECO:0000313" key="14">
    <source>
        <dbReference type="Proteomes" id="UP000219036"/>
    </source>
</evidence>
<keyword evidence="3 9" id="KW-1134">Transmembrane beta strand</keyword>
<keyword evidence="2 9" id="KW-0813">Transport</keyword>
<feature type="domain" description="TonB-dependent receptor plug" evidence="12">
    <location>
        <begin position="38"/>
        <end position="143"/>
    </location>
</feature>
<evidence type="ECO:0000256" key="10">
    <source>
        <dbReference type="RuleBase" id="RU003357"/>
    </source>
</evidence>
<proteinExistence type="inferred from homology"/>
<dbReference type="EMBL" id="OBEI01000005">
    <property type="protein sequence ID" value="SNZ08656.1"/>
    <property type="molecule type" value="Genomic_DNA"/>
</dbReference>
<dbReference type="PROSITE" id="PS52016">
    <property type="entry name" value="TONB_DEPENDENT_REC_3"/>
    <property type="match status" value="1"/>
</dbReference>
<dbReference type="GO" id="GO:0015344">
    <property type="term" value="F:siderophore uptake transmembrane transporter activity"/>
    <property type="evidence" value="ECO:0007669"/>
    <property type="project" value="TreeGrafter"/>
</dbReference>